<gene>
    <name evidence="1" type="ORF">SINC0208_LOCUS16955</name>
</gene>
<name>A0A7S3N498_9SPIT</name>
<reference evidence="1" key="1">
    <citation type="submission" date="2021-01" db="EMBL/GenBank/DDBJ databases">
        <authorList>
            <person name="Corre E."/>
            <person name="Pelletier E."/>
            <person name="Niang G."/>
            <person name="Scheremetjew M."/>
            <person name="Finn R."/>
            <person name="Kale V."/>
            <person name="Holt S."/>
            <person name="Cochrane G."/>
            <person name="Meng A."/>
            <person name="Brown T."/>
            <person name="Cohen L."/>
        </authorList>
    </citation>
    <scope>NUCLEOTIDE SEQUENCE</scope>
    <source>
        <strain evidence="1">S3</strain>
    </source>
</reference>
<proteinExistence type="predicted"/>
<organism evidence="1">
    <name type="scientific">Strombidium inclinatum</name>
    <dbReference type="NCBI Taxonomy" id="197538"/>
    <lineage>
        <taxon>Eukaryota</taxon>
        <taxon>Sar</taxon>
        <taxon>Alveolata</taxon>
        <taxon>Ciliophora</taxon>
        <taxon>Intramacronucleata</taxon>
        <taxon>Spirotrichea</taxon>
        <taxon>Oligotrichia</taxon>
        <taxon>Strombidiidae</taxon>
        <taxon>Strombidium</taxon>
    </lineage>
</organism>
<sequence length="114" mass="13775">MDEFTHFNEYSLEKVVDKLYFLYKMSAHYCPLQDDIYNTFYRCTNYSFMDCSPPNVFFNFWTNLWEVQREMTLVANLFLTPAPAQWDHEGWFDRSSDISEHFSKIIQLGLTGYY</sequence>
<accession>A0A7S3N498</accession>
<protein>
    <submittedName>
        <fullName evidence="1">Uncharacterized protein</fullName>
    </submittedName>
</protein>
<dbReference type="AlphaFoldDB" id="A0A7S3N498"/>
<dbReference type="EMBL" id="HBIH01042165">
    <property type="protein sequence ID" value="CAE0336316.1"/>
    <property type="molecule type" value="Transcribed_RNA"/>
</dbReference>
<evidence type="ECO:0000313" key="1">
    <source>
        <dbReference type="EMBL" id="CAE0336316.1"/>
    </source>
</evidence>